<feature type="compositionally biased region" description="Polar residues" evidence="1">
    <location>
        <begin position="49"/>
        <end position="66"/>
    </location>
</feature>
<dbReference type="GO" id="GO:0030032">
    <property type="term" value="P:lamellipodium assembly"/>
    <property type="evidence" value="ECO:0007669"/>
    <property type="project" value="TreeGrafter"/>
</dbReference>
<name>A0A8C5N3Q5_9ANUR</name>
<protein>
    <recommendedName>
        <fullName evidence="4">PH domain-containing protein</fullName>
    </recommendedName>
</protein>
<evidence type="ECO:0000313" key="2">
    <source>
        <dbReference type="Ensembl" id="ENSLLEP00000022456.1"/>
    </source>
</evidence>
<dbReference type="InterPro" id="IPR011993">
    <property type="entry name" value="PH-like_dom_sf"/>
</dbReference>
<evidence type="ECO:0008006" key="4">
    <source>
        <dbReference type="Google" id="ProtNLM"/>
    </source>
</evidence>
<reference evidence="2" key="1">
    <citation type="submission" date="2025-08" db="UniProtKB">
        <authorList>
            <consortium name="Ensembl"/>
        </authorList>
    </citation>
    <scope>IDENTIFICATION</scope>
</reference>
<dbReference type="Proteomes" id="UP000694569">
    <property type="component" value="Unplaced"/>
</dbReference>
<reference evidence="2" key="2">
    <citation type="submission" date="2025-09" db="UniProtKB">
        <authorList>
            <consortium name="Ensembl"/>
        </authorList>
    </citation>
    <scope>IDENTIFICATION</scope>
</reference>
<feature type="region of interest" description="Disordered" evidence="1">
    <location>
        <begin position="27"/>
        <end position="66"/>
    </location>
</feature>
<evidence type="ECO:0000256" key="1">
    <source>
        <dbReference type="SAM" id="MobiDB-lite"/>
    </source>
</evidence>
<dbReference type="PANTHER" id="PTHR46026">
    <property type="entry name" value="RHO-TYPE GUANINE NUCLEOTIDE EXCHANGE FACTOR, ISOFORM F"/>
    <property type="match status" value="1"/>
</dbReference>
<sequence length="378" mass="43100">MGCCSVTARGSDTKDDVHDEVELLRREEIKSQSSIRSPSSPTPNGEPSCFQQQTEQVSPSEVTGSHTSEACFDSKAILFWGKSHERLNEIITCEPIRGWEGQDIKTYGSIAMSSLAVMQINQTQELFECFLVLFPFHLLILTMEHHEKRFVYQGLLPLSGMSVICTNRDAGHTLQISGPMIEPRQVSCLRANERNLWISSLQHHINEANSHYPTIFRPISILPYLLPCDNLWKKRELVKYLMHCLIQKWEGKAIQHFGKAIFLSTVRVSHTIDSDFEDRLLVLFPEDLVFLSVDNEKTAVTHQGTLPLNAIHTEESLTWNGRLEFQITGDLMEPILVSCLSSQDYNQWIFRLQKPDHNSRGISLHSPPSIPFKGCRKR</sequence>
<dbReference type="OrthoDB" id="6019202at2759"/>
<proteinExistence type="predicted"/>
<dbReference type="SUPFAM" id="SSF50729">
    <property type="entry name" value="PH domain-like"/>
    <property type="match status" value="2"/>
</dbReference>
<dbReference type="GO" id="GO:0005085">
    <property type="term" value="F:guanyl-nucleotide exchange factor activity"/>
    <property type="evidence" value="ECO:0007669"/>
    <property type="project" value="TreeGrafter"/>
</dbReference>
<dbReference type="AlphaFoldDB" id="A0A8C5N3Q5"/>
<dbReference type="Gene3D" id="2.30.29.30">
    <property type="entry name" value="Pleckstrin-homology domain (PH domain)/Phosphotyrosine-binding domain (PTB)"/>
    <property type="match status" value="2"/>
</dbReference>
<accession>A0A8C5N3Q5</accession>
<dbReference type="Ensembl" id="ENSLLET00000023322.1">
    <property type="protein sequence ID" value="ENSLLEP00000022456.1"/>
    <property type="gene ID" value="ENSLLEG00000014245.1"/>
</dbReference>
<keyword evidence="3" id="KW-1185">Reference proteome</keyword>
<dbReference type="GeneTree" id="ENSGT00940000169158"/>
<organism evidence="2 3">
    <name type="scientific">Leptobrachium leishanense</name>
    <name type="common">Leishan spiny toad</name>
    <dbReference type="NCBI Taxonomy" id="445787"/>
    <lineage>
        <taxon>Eukaryota</taxon>
        <taxon>Metazoa</taxon>
        <taxon>Chordata</taxon>
        <taxon>Craniata</taxon>
        <taxon>Vertebrata</taxon>
        <taxon>Euteleostomi</taxon>
        <taxon>Amphibia</taxon>
        <taxon>Batrachia</taxon>
        <taxon>Anura</taxon>
        <taxon>Pelobatoidea</taxon>
        <taxon>Megophryidae</taxon>
        <taxon>Leptobrachium</taxon>
    </lineage>
</organism>
<dbReference type="GO" id="GO:0030027">
    <property type="term" value="C:lamellipodium"/>
    <property type="evidence" value="ECO:0007669"/>
    <property type="project" value="TreeGrafter"/>
</dbReference>
<evidence type="ECO:0000313" key="3">
    <source>
        <dbReference type="Proteomes" id="UP000694569"/>
    </source>
</evidence>
<dbReference type="PANTHER" id="PTHR46026:SF4">
    <property type="entry name" value="PH DOMAIN-CONTAINING PROTEIN"/>
    <property type="match status" value="1"/>
</dbReference>
<dbReference type="GO" id="GO:0005737">
    <property type="term" value="C:cytoplasm"/>
    <property type="evidence" value="ECO:0007669"/>
    <property type="project" value="TreeGrafter"/>
</dbReference>
<feature type="compositionally biased region" description="Low complexity" evidence="1">
    <location>
        <begin position="31"/>
        <end position="43"/>
    </location>
</feature>